<protein>
    <recommendedName>
        <fullName evidence="3">Minor capsid protein</fullName>
    </recommendedName>
</protein>
<dbReference type="Proteomes" id="UP000013097">
    <property type="component" value="Unassembled WGS sequence"/>
</dbReference>
<sequence>MFTVKLEFNPEQILSARGLNPNGKAQKYFTNQCINHMDKYIPYRRGGLKNTRIANINNVVYEMPYAIRQFYTNRGNGIDGINHGGLRGPHWSNRMWNSEGDEILRDLAELVGGHL</sequence>
<dbReference type="PATRIC" id="fig|999411.4.peg.3231"/>
<name>N9W6X9_9CLOT</name>
<dbReference type="eggNOG" id="ENOG5033HZQ">
    <property type="taxonomic scope" value="Bacteria"/>
</dbReference>
<reference evidence="1 2" key="1">
    <citation type="submission" date="2013-01" db="EMBL/GenBank/DDBJ databases">
        <title>The Genome Sequence of Clostridium colicanis 209318.</title>
        <authorList>
            <consortium name="The Broad Institute Genome Sequencing Platform"/>
            <person name="Earl A."/>
            <person name="Ward D."/>
            <person name="Feldgarden M."/>
            <person name="Gevers D."/>
            <person name="Courvalin P."/>
            <person name="Lambert T."/>
            <person name="Walker B."/>
            <person name="Young S.K."/>
            <person name="Zeng Q."/>
            <person name="Gargeya S."/>
            <person name="Fitzgerald M."/>
            <person name="Haas B."/>
            <person name="Abouelleil A."/>
            <person name="Alvarado L."/>
            <person name="Arachchi H.M."/>
            <person name="Berlin A.M."/>
            <person name="Chapman S.B."/>
            <person name="Dewar J."/>
            <person name="Goldberg J."/>
            <person name="Griggs A."/>
            <person name="Gujja S."/>
            <person name="Hansen M."/>
            <person name="Howarth C."/>
            <person name="Imamovic A."/>
            <person name="Larimer J."/>
            <person name="McCowan C."/>
            <person name="Murphy C."/>
            <person name="Neiman D."/>
            <person name="Pearson M."/>
            <person name="Priest M."/>
            <person name="Roberts A."/>
            <person name="Saif S."/>
            <person name="Shea T."/>
            <person name="Sisk P."/>
            <person name="Sykes S."/>
            <person name="Wortman J."/>
            <person name="Nusbaum C."/>
            <person name="Birren B."/>
        </authorList>
    </citation>
    <scope>NUCLEOTIDE SEQUENCE [LARGE SCALE GENOMIC DNA]</scope>
    <source>
        <strain evidence="1 2">209318</strain>
    </source>
</reference>
<evidence type="ECO:0000313" key="2">
    <source>
        <dbReference type="Proteomes" id="UP000013097"/>
    </source>
</evidence>
<evidence type="ECO:0008006" key="3">
    <source>
        <dbReference type="Google" id="ProtNLM"/>
    </source>
</evidence>
<dbReference type="RefSeq" id="WP_002599758.1">
    <property type="nucleotide sequence ID" value="NZ_KB850960.1"/>
</dbReference>
<dbReference type="HOGENOM" id="CLU_122298_2_0_9"/>
<dbReference type="EMBL" id="AGYT01000026">
    <property type="protein sequence ID" value="ENY98760.1"/>
    <property type="molecule type" value="Genomic_DNA"/>
</dbReference>
<gene>
    <name evidence="1" type="ORF">HMPREF1092_03318</name>
</gene>
<dbReference type="AlphaFoldDB" id="N9W6X9"/>
<keyword evidence="2" id="KW-1185">Reference proteome</keyword>
<organism evidence="1 2">
    <name type="scientific">Clostridium thermobutyricum</name>
    <dbReference type="NCBI Taxonomy" id="29372"/>
    <lineage>
        <taxon>Bacteria</taxon>
        <taxon>Bacillati</taxon>
        <taxon>Bacillota</taxon>
        <taxon>Clostridia</taxon>
        <taxon>Eubacteriales</taxon>
        <taxon>Clostridiaceae</taxon>
        <taxon>Clostridium</taxon>
    </lineage>
</organism>
<proteinExistence type="predicted"/>
<dbReference type="InterPro" id="IPR021080">
    <property type="entry name" value="Minor_capsid_protein"/>
</dbReference>
<comment type="caution">
    <text evidence="1">The sequence shown here is derived from an EMBL/GenBank/DDBJ whole genome shotgun (WGS) entry which is preliminary data.</text>
</comment>
<dbReference type="Pfam" id="PF11114">
    <property type="entry name" value="Minor_capsid_2"/>
    <property type="match status" value="1"/>
</dbReference>
<evidence type="ECO:0000313" key="1">
    <source>
        <dbReference type="EMBL" id="ENY98760.1"/>
    </source>
</evidence>
<accession>N9W6X9</accession>